<evidence type="ECO:0000256" key="4">
    <source>
        <dbReference type="HAMAP-Rule" id="MF_01609"/>
    </source>
</evidence>
<comment type="similarity">
    <text evidence="4">Belongs to the glutamate--cysteine ligase type 2 family. YbdK subfamily.</text>
</comment>
<protein>
    <recommendedName>
        <fullName evidence="4">Putative glutamate--cysteine ligase 2</fullName>
        <ecNumber evidence="4">6.3.2.2</ecNumber>
    </recommendedName>
    <alternativeName>
        <fullName evidence="4">Gamma-glutamylcysteine synthetase 2</fullName>
        <shortName evidence="4">GCS 2</shortName>
        <shortName evidence="4">Gamma-GCS 2</shortName>
    </alternativeName>
</protein>
<dbReference type="PANTHER" id="PTHR36510">
    <property type="entry name" value="GLUTAMATE--CYSTEINE LIGASE 2-RELATED"/>
    <property type="match status" value="1"/>
</dbReference>
<dbReference type="NCBIfam" id="NF010039">
    <property type="entry name" value="PRK13515.1"/>
    <property type="match status" value="1"/>
</dbReference>
<comment type="caution">
    <text evidence="5">The sequence shown here is derived from an EMBL/GenBank/DDBJ whole genome shotgun (WGS) entry which is preliminary data.</text>
</comment>
<dbReference type="Pfam" id="PF04107">
    <property type="entry name" value="GCS2"/>
    <property type="match status" value="1"/>
</dbReference>
<dbReference type="InterPro" id="IPR014746">
    <property type="entry name" value="Gln_synth/guanido_kin_cat_dom"/>
</dbReference>
<accession>A0A3N2RGJ0</accession>
<dbReference type="HAMAP" id="MF_01609">
    <property type="entry name" value="Glu_cys_ligase_2"/>
    <property type="match status" value="1"/>
</dbReference>
<evidence type="ECO:0000313" key="5">
    <source>
        <dbReference type="EMBL" id="ROU06583.1"/>
    </source>
</evidence>
<dbReference type="PANTHER" id="PTHR36510:SF1">
    <property type="entry name" value="GLUTAMATE--CYSTEINE LIGASE 2-RELATED"/>
    <property type="match status" value="1"/>
</dbReference>
<organism evidence="5 6">
    <name type="scientific">Lysobacter enzymogenes</name>
    <dbReference type="NCBI Taxonomy" id="69"/>
    <lineage>
        <taxon>Bacteria</taxon>
        <taxon>Pseudomonadati</taxon>
        <taxon>Pseudomonadota</taxon>
        <taxon>Gammaproteobacteria</taxon>
        <taxon>Lysobacterales</taxon>
        <taxon>Lysobacteraceae</taxon>
        <taxon>Lysobacter</taxon>
    </lineage>
</organism>
<comment type="catalytic activity">
    <reaction evidence="4">
        <text>L-cysteine + L-glutamate + ATP = gamma-L-glutamyl-L-cysteine + ADP + phosphate + H(+)</text>
        <dbReference type="Rhea" id="RHEA:13285"/>
        <dbReference type="ChEBI" id="CHEBI:15378"/>
        <dbReference type="ChEBI" id="CHEBI:29985"/>
        <dbReference type="ChEBI" id="CHEBI:30616"/>
        <dbReference type="ChEBI" id="CHEBI:35235"/>
        <dbReference type="ChEBI" id="CHEBI:43474"/>
        <dbReference type="ChEBI" id="CHEBI:58173"/>
        <dbReference type="ChEBI" id="CHEBI:456216"/>
        <dbReference type="EC" id="6.3.2.2"/>
    </reaction>
</comment>
<evidence type="ECO:0000313" key="6">
    <source>
        <dbReference type="Proteomes" id="UP000275910"/>
    </source>
</evidence>
<dbReference type="GO" id="GO:0004357">
    <property type="term" value="F:glutamate-cysteine ligase activity"/>
    <property type="evidence" value="ECO:0007669"/>
    <property type="project" value="UniProtKB-EC"/>
</dbReference>
<dbReference type="EMBL" id="RCTY01000032">
    <property type="protein sequence ID" value="ROU06583.1"/>
    <property type="molecule type" value="Genomic_DNA"/>
</dbReference>
<dbReference type="SUPFAM" id="SSF55931">
    <property type="entry name" value="Glutamine synthetase/guanido kinase"/>
    <property type="match status" value="1"/>
</dbReference>
<keyword evidence="3 4" id="KW-0067">ATP-binding</keyword>
<dbReference type="EC" id="6.3.2.2" evidence="4"/>
<dbReference type="Proteomes" id="UP000275910">
    <property type="component" value="Unassembled WGS sequence"/>
</dbReference>
<evidence type="ECO:0000256" key="1">
    <source>
        <dbReference type="ARBA" id="ARBA00022598"/>
    </source>
</evidence>
<dbReference type="NCBIfam" id="TIGR02050">
    <property type="entry name" value="gshA_cyan_rel"/>
    <property type="match status" value="1"/>
</dbReference>
<dbReference type="InterPro" id="IPR006336">
    <property type="entry name" value="GCS2"/>
</dbReference>
<dbReference type="RefSeq" id="WP_123647780.1">
    <property type="nucleotide sequence ID" value="NZ_RCTY01000032.1"/>
</dbReference>
<gene>
    <name evidence="5" type="ORF">D9T17_12850</name>
</gene>
<name>A0A3N2RGJ0_LYSEN</name>
<dbReference type="InterPro" id="IPR011793">
    <property type="entry name" value="YbdK"/>
</dbReference>
<sequence>MSAQCDYSFGIEEEFFLVRPHSRLLATQVPARLLKRARAELGECIESELLQAQIEIASPVQCDIGQARRQLGELRRALAELAHEHGLALLAAGTHPLGQWREQSQTDKPRYRQLVEDFQIVARRSQVCGLHVHVQLPDGVDRVQAMNRAMPWLPLLLALSTSSPFWDRLNSGLMSYRQAMYDEWPRTGIPDFFAGEAEYDAFADLLKRAGAIADAGSLWWAIRPSPNFPTVELRIADACTHLDDSLAIAALFRCLMRHIARHRAEPPPCDAATRRLIDENRWRAKRSGLQAEFIDARGRSEPALDQLRRLRELVAQDAVALDCTQALRRLDTIAERGTSAHAQLAIYREHRQRGASRNGALKAVVDWLLRATVPAAADAEAAPTPPAPDSP</sequence>
<dbReference type="AlphaFoldDB" id="A0A3N2RGJ0"/>
<dbReference type="Gene3D" id="3.30.590.20">
    <property type="match status" value="1"/>
</dbReference>
<evidence type="ECO:0000256" key="3">
    <source>
        <dbReference type="ARBA" id="ARBA00022840"/>
    </source>
</evidence>
<reference evidence="5 6" key="1">
    <citation type="submission" date="2018-10" db="EMBL/GenBank/DDBJ databases">
        <title>The genome of Lysobacter enzymogenes OH11.</title>
        <authorList>
            <person name="Liu F."/>
            <person name="Zhao Y."/>
            <person name="Qian G."/>
            <person name="Chen Y."/>
            <person name="Xu H."/>
        </authorList>
    </citation>
    <scope>NUCLEOTIDE SEQUENCE [LARGE SCALE GENOMIC DNA]</scope>
    <source>
        <strain evidence="5 6">OH11</strain>
    </source>
</reference>
<keyword evidence="2 4" id="KW-0547">Nucleotide-binding</keyword>
<dbReference type="GO" id="GO:0005524">
    <property type="term" value="F:ATP binding"/>
    <property type="evidence" value="ECO:0007669"/>
    <property type="project" value="UniProtKB-KW"/>
</dbReference>
<dbReference type="InterPro" id="IPR050141">
    <property type="entry name" value="GCL_type2/YbdK_subfam"/>
</dbReference>
<comment type="function">
    <text evidence="4">ATP-dependent carboxylate-amine ligase which exhibits weak glutamate--cysteine ligase activity.</text>
</comment>
<dbReference type="GO" id="GO:0042398">
    <property type="term" value="P:modified amino acid biosynthetic process"/>
    <property type="evidence" value="ECO:0007669"/>
    <property type="project" value="InterPro"/>
</dbReference>
<keyword evidence="1 4" id="KW-0436">Ligase</keyword>
<evidence type="ECO:0000256" key="2">
    <source>
        <dbReference type="ARBA" id="ARBA00022741"/>
    </source>
</evidence>
<proteinExistence type="inferred from homology"/>